<sequence length="93" mass="10788">MITRRAVYYARRGKFRQWKVRGYMASKWEVSGEDTKGRLNEFKRVGDEEGLEVGVYSLGERYGGFLVDNSQVKPGWRWINVERAKALKGQEVG</sequence>
<protein>
    <submittedName>
        <fullName evidence="1">Uncharacterized protein</fullName>
    </submittedName>
</protein>
<dbReference type="OrthoDB" id="10562517at2759"/>
<dbReference type="EMBL" id="JAGPXC010000015">
    <property type="protein sequence ID" value="KAH6638576.1"/>
    <property type="molecule type" value="Genomic_DNA"/>
</dbReference>
<name>A0A9P8RE36_9PEZI</name>
<organism evidence="1 2">
    <name type="scientific">Truncatella angustata</name>
    <dbReference type="NCBI Taxonomy" id="152316"/>
    <lineage>
        <taxon>Eukaryota</taxon>
        <taxon>Fungi</taxon>
        <taxon>Dikarya</taxon>
        <taxon>Ascomycota</taxon>
        <taxon>Pezizomycotina</taxon>
        <taxon>Sordariomycetes</taxon>
        <taxon>Xylariomycetidae</taxon>
        <taxon>Amphisphaeriales</taxon>
        <taxon>Sporocadaceae</taxon>
        <taxon>Truncatella</taxon>
    </lineage>
</organism>
<dbReference type="RefSeq" id="XP_045950848.1">
    <property type="nucleotide sequence ID" value="XM_046095075.1"/>
</dbReference>
<accession>A0A9P8RE36</accession>
<evidence type="ECO:0000313" key="1">
    <source>
        <dbReference type="EMBL" id="KAH6638576.1"/>
    </source>
</evidence>
<dbReference type="Proteomes" id="UP000758603">
    <property type="component" value="Unassembled WGS sequence"/>
</dbReference>
<keyword evidence="2" id="KW-1185">Reference proteome</keyword>
<evidence type="ECO:0000313" key="2">
    <source>
        <dbReference type="Proteomes" id="UP000758603"/>
    </source>
</evidence>
<dbReference type="AlphaFoldDB" id="A0A9P8RE36"/>
<dbReference type="GeneID" id="70123968"/>
<proteinExistence type="predicted"/>
<comment type="caution">
    <text evidence="1">The sequence shown here is derived from an EMBL/GenBank/DDBJ whole genome shotgun (WGS) entry which is preliminary data.</text>
</comment>
<reference evidence="1" key="1">
    <citation type="journal article" date="2021" name="Nat. Commun.">
        <title>Genetic determinants of endophytism in the Arabidopsis root mycobiome.</title>
        <authorList>
            <person name="Mesny F."/>
            <person name="Miyauchi S."/>
            <person name="Thiergart T."/>
            <person name="Pickel B."/>
            <person name="Atanasova L."/>
            <person name="Karlsson M."/>
            <person name="Huettel B."/>
            <person name="Barry K.W."/>
            <person name="Haridas S."/>
            <person name="Chen C."/>
            <person name="Bauer D."/>
            <person name="Andreopoulos W."/>
            <person name="Pangilinan J."/>
            <person name="LaButti K."/>
            <person name="Riley R."/>
            <person name="Lipzen A."/>
            <person name="Clum A."/>
            <person name="Drula E."/>
            <person name="Henrissat B."/>
            <person name="Kohler A."/>
            <person name="Grigoriev I.V."/>
            <person name="Martin F.M."/>
            <person name="Hacquard S."/>
        </authorList>
    </citation>
    <scope>NUCLEOTIDE SEQUENCE</scope>
    <source>
        <strain evidence="1">MPI-SDFR-AT-0073</strain>
    </source>
</reference>
<gene>
    <name evidence="1" type="ORF">BKA67DRAFT_144448</name>
</gene>